<dbReference type="Proteomes" id="UP001171916">
    <property type="component" value="Unassembled WGS sequence"/>
</dbReference>
<gene>
    <name evidence="1" type="ORF">QVH07_04425</name>
</gene>
<protein>
    <submittedName>
        <fullName evidence="1">Uncharacterized protein</fullName>
    </submittedName>
</protein>
<keyword evidence="2" id="KW-1185">Reference proteome</keyword>
<accession>A0ABT7YA30</accession>
<reference evidence="1" key="1">
    <citation type="submission" date="2023-06" db="EMBL/GenBank/DDBJ databases">
        <title>Robiginitalea aurantiacus sp. nov. and Algoriphagus sediminis sp. nov., isolated from coastal sediment.</title>
        <authorList>
            <person name="Zhou Z.Y."/>
            <person name="An J."/>
            <person name="Jia Y.W."/>
            <person name="Du Z.J."/>
        </authorList>
    </citation>
    <scope>NUCLEOTIDE SEQUENCE</scope>
    <source>
        <strain evidence="1">C2-7</strain>
    </source>
</reference>
<dbReference type="RefSeq" id="WP_289998938.1">
    <property type="nucleotide sequence ID" value="NZ_JAUEPH010000002.1"/>
</dbReference>
<evidence type="ECO:0000313" key="2">
    <source>
        <dbReference type="Proteomes" id="UP001171916"/>
    </source>
</evidence>
<evidence type="ECO:0000313" key="1">
    <source>
        <dbReference type="EMBL" id="MDN3203376.1"/>
    </source>
</evidence>
<organism evidence="1 2">
    <name type="scientific">Algoriphagus sediminis</name>
    <dbReference type="NCBI Taxonomy" id="3057113"/>
    <lineage>
        <taxon>Bacteria</taxon>
        <taxon>Pseudomonadati</taxon>
        <taxon>Bacteroidota</taxon>
        <taxon>Cytophagia</taxon>
        <taxon>Cytophagales</taxon>
        <taxon>Cyclobacteriaceae</taxon>
        <taxon>Algoriphagus</taxon>
    </lineage>
</organism>
<dbReference type="EMBL" id="JAUEPH010000002">
    <property type="protein sequence ID" value="MDN3203376.1"/>
    <property type="molecule type" value="Genomic_DNA"/>
</dbReference>
<comment type="caution">
    <text evidence="1">The sequence shown here is derived from an EMBL/GenBank/DDBJ whole genome shotgun (WGS) entry which is preliminary data.</text>
</comment>
<proteinExistence type="predicted"/>
<sequence length="117" mass="13552">MKDLPKIEDFKTPEGYFDRLPEETLSRRTSETPFRWYKYAASAILAIGISFGIYEFSTPESDPLIALDSDVNLYIEGDYWSAEDILSLSDDPDEILDQILEEESFIMEDDSEVEFLF</sequence>
<name>A0ABT7YA30_9BACT</name>